<dbReference type="EC" id="6.1.1.1" evidence="1 10"/>
<evidence type="ECO:0000256" key="9">
    <source>
        <dbReference type="ARBA" id="ARBA00048248"/>
    </source>
</evidence>
<dbReference type="OrthoDB" id="337870at2759"/>
<dbReference type="Pfam" id="PF00579">
    <property type="entry name" value="tRNA-synt_1b"/>
    <property type="match status" value="1"/>
</dbReference>
<dbReference type="FunFam" id="1.10.240.10:FF:000001">
    <property type="entry name" value="Tyrosine--tRNA ligase"/>
    <property type="match status" value="1"/>
</dbReference>
<name>A0A5J5F855_9PEZI</name>
<keyword evidence="6 10" id="KW-0648">Protein biosynthesis</keyword>
<evidence type="ECO:0000256" key="4">
    <source>
        <dbReference type="ARBA" id="ARBA00022840"/>
    </source>
</evidence>
<dbReference type="NCBIfam" id="TIGR00234">
    <property type="entry name" value="tyrS"/>
    <property type="match status" value="1"/>
</dbReference>
<dbReference type="InterPro" id="IPR054608">
    <property type="entry name" value="SYY-like_C"/>
</dbReference>
<evidence type="ECO:0000256" key="7">
    <source>
        <dbReference type="ARBA" id="ARBA00023146"/>
    </source>
</evidence>
<dbReference type="Gene3D" id="3.40.50.620">
    <property type="entry name" value="HUPs"/>
    <property type="match status" value="1"/>
</dbReference>
<evidence type="ECO:0000256" key="6">
    <source>
        <dbReference type="ARBA" id="ARBA00022917"/>
    </source>
</evidence>
<dbReference type="InterPro" id="IPR002307">
    <property type="entry name" value="Tyr-tRNA-ligase"/>
</dbReference>
<dbReference type="InterPro" id="IPR014729">
    <property type="entry name" value="Rossmann-like_a/b/a_fold"/>
</dbReference>
<dbReference type="GO" id="GO:0004831">
    <property type="term" value="F:tyrosine-tRNA ligase activity"/>
    <property type="evidence" value="ECO:0007669"/>
    <property type="project" value="UniProtKB-EC"/>
</dbReference>
<dbReference type="GO" id="GO:0006437">
    <property type="term" value="P:tyrosyl-tRNA aminoacylation"/>
    <property type="evidence" value="ECO:0007669"/>
    <property type="project" value="InterPro"/>
</dbReference>
<dbReference type="GO" id="GO:0003723">
    <property type="term" value="F:RNA binding"/>
    <property type="evidence" value="ECO:0007669"/>
    <property type="project" value="UniProtKB-KW"/>
</dbReference>
<evidence type="ECO:0000313" key="12">
    <source>
        <dbReference type="EMBL" id="KAA8913019.1"/>
    </source>
</evidence>
<comment type="caution">
    <text evidence="12">The sequence shown here is derived from an EMBL/GenBank/DDBJ whole genome shotgun (WGS) entry which is preliminary data.</text>
</comment>
<keyword evidence="7 10" id="KW-0030">Aminoacyl-tRNA synthetase</keyword>
<feature type="domain" description="Tyrosine--tRNA ligase SYY-like C-terminal" evidence="11">
    <location>
        <begin position="423"/>
        <end position="481"/>
    </location>
</feature>
<dbReference type="Pfam" id="PF22421">
    <property type="entry name" value="SYY_C-terminal"/>
    <property type="match status" value="1"/>
</dbReference>
<evidence type="ECO:0000256" key="3">
    <source>
        <dbReference type="ARBA" id="ARBA00022741"/>
    </source>
</evidence>
<keyword evidence="2 10" id="KW-0436">Ligase</keyword>
<protein>
    <recommendedName>
        <fullName evidence="1 10">Tyrosine--tRNA ligase</fullName>
        <ecNumber evidence="1 10">6.1.1.1</ecNumber>
    </recommendedName>
    <alternativeName>
        <fullName evidence="8 10">Tyrosyl-tRNA synthetase</fullName>
    </alternativeName>
</protein>
<dbReference type="GO" id="GO:0005829">
    <property type="term" value="C:cytosol"/>
    <property type="evidence" value="ECO:0007669"/>
    <property type="project" value="TreeGrafter"/>
</dbReference>
<dbReference type="InterPro" id="IPR002305">
    <property type="entry name" value="aa-tRNA-synth_Ic"/>
</dbReference>
<dbReference type="CDD" id="cd00805">
    <property type="entry name" value="TyrRS_core"/>
    <property type="match status" value="1"/>
</dbReference>
<keyword evidence="4 10" id="KW-0067">ATP-binding</keyword>
<comment type="similarity">
    <text evidence="10">Belongs to the class-I aminoacyl-tRNA synthetase family.</text>
</comment>
<dbReference type="Proteomes" id="UP000326924">
    <property type="component" value="Unassembled WGS sequence"/>
</dbReference>
<comment type="catalytic activity">
    <reaction evidence="9 10">
        <text>tRNA(Tyr) + L-tyrosine + ATP = L-tyrosyl-tRNA(Tyr) + AMP + diphosphate + H(+)</text>
        <dbReference type="Rhea" id="RHEA:10220"/>
        <dbReference type="Rhea" id="RHEA-COMP:9706"/>
        <dbReference type="Rhea" id="RHEA-COMP:9707"/>
        <dbReference type="ChEBI" id="CHEBI:15378"/>
        <dbReference type="ChEBI" id="CHEBI:30616"/>
        <dbReference type="ChEBI" id="CHEBI:33019"/>
        <dbReference type="ChEBI" id="CHEBI:58315"/>
        <dbReference type="ChEBI" id="CHEBI:78442"/>
        <dbReference type="ChEBI" id="CHEBI:78536"/>
        <dbReference type="ChEBI" id="CHEBI:456215"/>
        <dbReference type="EC" id="6.1.1.1"/>
    </reaction>
</comment>
<dbReference type="InterPro" id="IPR036986">
    <property type="entry name" value="S4_RNA-bd_sf"/>
</dbReference>
<keyword evidence="5" id="KW-0694">RNA-binding</keyword>
<dbReference type="GO" id="GO:0005524">
    <property type="term" value="F:ATP binding"/>
    <property type="evidence" value="ECO:0007669"/>
    <property type="project" value="UniProtKB-KW"/>
</dbReference>
<dbReference type="Gene3D" id="1.10.240.10">
    <property type="entry name" value="Tyrosyl-Transfer RNA Synthetase"/>
    <property type="match status" value="1"/>
</dbReference>
<dbReference type="EMBL" id="VXIS01000018">
    <property type="protein sequence ID" value="KAA8913019.1"/>
    <property type="molecule type" value="Genomic_DNA"/>
</dbReference>
<dbReference type="InParanoid" id="A0A5J5F855"/>
<organism evidence="12 13">
    <name type="scientific">Sphaerosporella brunnea</name>
    <dbReference type="NCBI Taxonomy" id="1250544"/>
    <lineage>
        <taxon>Eukaryota</taxon>
        <taxon>Fungi</taxon>
        <taxon>Dikarya</taxon>
        <taxon>Ascomycota</taxon>
        <taxon>Pezizomycotina</taxon>
        <taxon>Pezizomycetes</taxon>
        <taxon>Pezizales</taxon>
        <taxon>Pyronemataceae</taxon>
        <taxon>Sphaerosporella</taxon>
    </lineage>
</organism>
<accession>A0A5J5F855</accession>
<evidence type="ECO:0000256" key="1">
    <source>
        <dbReference type="ARBA" id="ARBA00013160"/>
    </source>
</evidence>
<evidence type="ECO:0000313" key="13">
    <source>
        <dbReference type="Proteomes" id="UP000326924"/>
    </source>
</evidence>
<dbReference type="FunCoup" id="A0A5J5F855">
    <property type="interactions" value="686"/>
</dbReference>
<reference evidence="12 13" key="1">
    <citation type="submission" date="2019-09" db="EMBL/GenBank/DDBJ databases">
        <title>Draft genome of the ectomycorrhizal ascomycete Sphaerosporella brunnea.</title>
        <authorList>
            <consortium name="DOE Joint Genome Institute"/>
            <person name="Benucci G.M."/>
            <person name="Marozzi G."/>
            <person name="Antonielli L."/>
            <person name="Sanchez S."/>
            <person name="Marco P."/>
            <person name="Wang X."/>
            <person name="Falini L.B."/>
            <person name="Barry K."/>
            <person name="Haridas S."/>
            <person name="Lipzen A."/>
            <person name="Labutti K."/>
            <person name="Grigoriev I.V."/>
            <person name="Murat C."/>
            <person name="Martin F."/>
            <person name="Albertini E."/>
            <person name="Donnini D."/>
            <person name="Bonito G."/>
        </authorList>
    </citation>
    <scope>NUCLEOTIDE SEQUENCE [LARGE SCALE GENOMIC DNA]</scope>
    <source>
        <strain evidence="12 13">Sb_GMNB300</strain>
    </source>
</reference>
<dbReference type="Gene3D" id="3.10.290.10">
    <property type="entry name" value="RNA-binding S4 domain"/>
    <property type="match status" value="1"/>
</dbReference>
<evidence type="ECO:0000256" key="5">
    <source>
        <dbReference type="ARBA" id="ARBA00022884"/>
    </source>
</evidence>
<sequence>MRHLVVQSLCSARPVLRPVATRFRGTRWQSQAAPRSLVTELQDRGLVESITGPEGQLSSLVSQQKITLYAGVDPTASSLHVGHLLPLMNLLHFYLNGHHAIGLVGKATASVGDPSGRTTERNSIEALRLRNQFSSLWTQIDKFFSSGTSYAISRGYNPENFGKRELVTNGDWLEGLGLVEFLSTVGRHVRVGQMLARESVKARMESAQGINYAEFTYQLLQSYDFWWLNKHKGCRLQVGGNDQYGNITAGIDLISRLRKSSGEAEGPSDTFDPAYGLTVPLLTTASGAKFGKSAGNAVWLDETLTSPFELYQYFVKLPDEVVEKHLKLFTLLPPPEISAAVAKHAEAPEMRSAQHLLAREVVTLIHGPQKAQRAQIQTQLLFPSPGAKHNFSADDIVDAFSGEMVDVPRNELVGEVAAKIMRRVAAVKSKSEAENVIRAGGVYWGLEGRRVEDTKAVVAQEWLLDGKVLVLRVGKGKFVVVRAV</sequence>
<keyword evidence="13" id="KW-1185">Reference proteome</keyword>
<evidence type="ECO:0000256" key="2">
    <source>
        <dbReference type="ARBA" id="ARBA00022598"/>
    </source>
</evidence>
<dbReference type="SUPFAM" id="SSF55174">
    <property type="entry name" value="Alpha-L RNA-binding motif"/>
    <property type="match status" value="1"/>
</dbReference>
<dbReference type="AlphaFoldDB" id="A0A5J5F855"/>
<evidence type="ECO:0000256" key="8">
    <source>
        <dbReference type="ARBA" id="ARBA00033323"/>
    </source>
</evidence>
<dbReference type="InterPro" id="IPR024088">
    <property type="entry name" value="Tyr-tRNA-ligase_bac-type"/>
</dbReference>
<evidence type="ECO:0000259" key="11">
    <source>
        <dbReference type="Pfam" id="PF22421"/>
    </source>
</evidence>
<proteinExistence type="inferred from homology"/>
<gene>
    <name evidence="12" type="ORF">FN846DRAFT_903157</name>
</gene>
<dbReference type="PRINTS" id="PR01040">
    <property type="entry name" value="TRNASYNTHTYR"/>
</dbReference>
<dbReference type="GO" id="GO:0005739">
    <property type="term" value="C:mitochondrion"/>
    <property type="evidence" value="ECO:0007669"/>
    <property type="project" value="TreeGrafter"/>
</dbReference>
<dbReference type="SUPFAM" id="SSF52374">
    <property type="entry name" value="Nucleotidylyl transferase"/>
    <property type="match status" value="1"/>
</dbReference>
<keyword evidence="3 10" id="KW-0547">Nucleotide-binding</keyword>
<evidence type="ECO:0000256" key="10">
    <source>
        <dbReference type="RuleBase" id="RU361234"/>
    </source>
</evidence>
<dbReference type="PANTHER" id="PTHR11766:SF0">
    <property type="entry name" value="TYROSINE--TRNA LIGASE, MITOCHONDRIAL"/>
    <property type="match status" value="1"/>
</dbReference>
<dbReference type="PANTHER" id="PTHR11766">
    <property type="entry name" value="TYROSYL-TRNA SYNTHETASE"/>
    <property type="match status" value="1"/>
</dbReference>